<proteinExistence type="predicted"/>
<sequence>MLRNKRKSTARKTSSLDSSAKRTGAGMKGSQRKKTLLRRNTVQRKRLSSDDKELANQKLLYNDGYNTGFAKGFEDGHQKAYEQNL</sequence>
<accession>A0ABT9U443</accession>
<name>A0ABT9U443_PAEHA</name>
<keyword evidence="2" id="KW-0969">Cilium</keyword>
<feature type="compositionally biased region" description="Basic residues" evidence="1">
    <location>
        <begin position="1"/>
        <end position="10"/>
    </location>
</feature>
<dbReference type="Proteomes" id="UP001229346">
    <property type="component" value="Unassembled WGS sequence"/>
</dbReference>
<dbReference type="EMBL" id="JAUSSU010000007">
    <property type="protein sequence ID" value="MDQ0114405.1"/>
    <property type="molecule type" value="Genomic_DNA"/>
</dbReference>
<feature type="compositionally biased region" description="Basic residues" evidence="1">
    <location>
        <begin position="30"/>
        <end position="46"/>
    </location>
</feature>
<comment type="caution">
    <text evidence="2">The sequence shown here is derived from an EMBL/GenBank/DDBJ whole genome shotgun (WGS) entry which is preliminary data.</text>
</comment>
<evidence type="ECO:0000313" key="3">
    <source>
        <dbReference type="Proteomes" id="UP001229346"/>
    </source>
</evidence>
<gene>
    <name evidence="2" type="ORF">J2T15_003860</name>
</gene>
<organism evidence="2 3">
    <name type="scientific">Paenibacillus harenae</name>
    <dbReference type="NCBI Taxonomy" id="306543"/>
    <lineage>
        <taxon>Bacteria</taxon>
        <taxon>Bacillati</taxon>
        <taxon>Bacillota</taxon>
        <taxon>Bacilli</taxon>
        <taxon>Bacillales</taxon>
        <taxon>Paenibacillaceae</taxon>
        <taxon>Paenibacillus</taxon>
    </lineage>
</organism>
<evidence type="ECO:0000313" key="2">
    <source>
        <dbReference type="EMBL" id="MDQ0114405.1"/>
    </source>
</evidence>
<feature type="region of interest" description="Disordered" evidence="1">
    <location>
        <begin position="1"/>
        <end position="53"/>
    </location>
</feature>
<keyword evidence="3" id="KW-1185">Reference proteome</keyword>
<keyword evidence="2" id="KW-0966">Cell projection</keyword>
<reference evidence="2 3" key="1">
    <citation type="submission" date="2023-07" db="EMBL/GenBank/DDBJ databases">
        <title>Sorghum-associated microbial communities from plants grown in Nebraska, USA.</title>
        <authorList>
            <person name="Schachtman D."/>
        </authorList>
    </citation>
    <scope>NUCLEOTIDE SEQUENCE [LARGE SCALE GENOMIC DNA]</scope>
    <source>
        <strain evidence="2 3">CC482</strain>
    </source>
</reference>
<keyword evidence="2" id="KW-0282">Flagellum</keyword>
<dbReference type="RefSeq" id="WP_307205736.1">
    <property type="nucleotide sequence ID" value="NZ_JAUSSU010000007.1"/>
</dbReference>
<evidence type="ECO:0000256" key="1">
    <source>
        <dbReference type="SAM" id="MobiDB-lite"/>
    </source>
</evidence>
<protein>
    <submittedName>
        <fullName evidence="2">Flagellar biosynthesis/type III secretory pathway protein FliH</fullName>
    </submittedName>
</protein>